<dbReference type="InterPro" id="IPR011047">
    <property type="entry name" value="Quinoprotein_ADH-like_sf"/>
</dbReference>
<gene>
    <name evidence="11" type="ORF">DEJ51_23340</name>
</gene>
<dbReference type="SUPFAM" id="SSF49265">
    <property type="entry name" value="Fibronectin type III"/>
    <property type="match status" value="1"/>
</dbReference>
<keyword evidence="5" id="KW-1015">Disulfide bond</keyword>
<dbReference type="GO" id="GO:0005576">
    <property type="term" value="C:extracellular region"/>
    <property type="evidence" value="ECO:0007669"/>
    <property type="project" value="UniProtKB-SubCell"/>
</dbReference>
<evidence type="ECO:0000256" key="6">
    <source>
        <dbReference type="ARBA" id="ARBA00023273"/>
    </source>
</evidence>
<dbReference type="GO" id="GO:0000272">
    <property type="term" value="P:polysaccharide catabolic process"/>
    <property type="evidence" value="ECO:0007669"/>
    <property type="project" value="UniProtKB-KW"/>
</dbReference>
<dbReference type="InterPro" id="IPR055372">
    <property type="entry name" value="CBM96"/>
</dbReference>
<dbReference type="Gene3D" id="2.60.40.10">
    <property type="entry name" value="Immunoglobulins"/>
    <property type="match status" value="1"/>
</dbReference>
<evidence type="ECO:0000256" key="5">
    <source>
        <dbReference type="ARBA" id="ARBA00023157"/>
    </source>
</evidence>
<keyword evidence="7" id="KW-0378">Hydrolase</keyword>
<keyword evidence="7" id="KW-0326">Glycosidase</keyword>
<dbReference type="InterPro" id="IPR036116">
    <property type="entry name" value="FN3_sf"/>
</dbReference>
<keyword evidence="9" id="KW-0472">Membrane</keyword>
<dbReference type="SMART" id="SM00560">
    <property type="entry name" value="LamGL"/>
    <property type="match status" value="1"/>
</dbReference>
<keyword evidence="6" id="KW-0966">Cell projection</keyword>
<dbReference type="GO" id="GO:0016798">
    <property type="term" value="F:hydrolase activity, acting on glycosyl bonds"/>
    <property type="evidence" value="ECO:0007669"/>
    <property type="project" value="UniProtKB-KW"/>
</dbReference>
<dbReference type="AlphaFoldDB" id="A0A5P2DNG7"/>
<dbReference type="SUPFAM" id="SSF50998">
    <property type="entry name" value="Quinoprotein alcohol dehydrogenase-like"/>
    <property type="match status" value="1"/>
</dbReference>
<evidence type="ECO:0000256" key="8">
    <source>
        <dbReference type="ARBA" id="ARBA00023326"/>
    </source>
</evidence>
<name>A0A5P2DNG7_STRVZ</name>
<evidence type="ECO:0000256" key="4">
    <source>
        <dbReference type="ARBA" id="ARBA00022729"/>
    </source>
</evidence>
<evidence type="ECO:0000256" key="7">
    <source>
        <dbReference type="ARBA" id="ARBA00023295"/>
    </source>
</evidence>
<evidence type="ECO:0000256" key="1">
    <source>
        <dbReference type="ARBA" id="ARBA00004316"/>
    </source>
</evidence>
<feature type="transmembrane region" description="Helical" evidence="9">
    <location>
        <begin position="25"/>
        <end position="45"/>
    </location>
</feature>
<keyword evidence="3" id="KW-0964">Secreted</keyword>
<proteinExistence type="predicted"/>
<dbReference type="InterPro" id="IPR003961">
    <property type="entry name" value="FN3_dom"/>
</dbReference>
<accession>A0A5P2DNG7</accession>
<dbReference type="InterPro" id="IPR013783">
    <property type="entry name" value="Ig-like_fold"/>
</dbReference>
<evidence type="ECO:0000256" key="3">
    <source>
        <dbReference type="ARBA" id="ARBA00022525"/>
    </source>
</evidence>
<keyword evidence="8" id="KW-0119">Carbohydrate metabolism</keyword>
<keyword evidence="9" id="KW-0812">Transmembrane</keyword>
<evidence type="ECO:0000313" key="11">
    <source>
        <dbReference type="EMBL" id="QES56754.1"/>
    </source>
</evidence>
<dbReference type="EMBL" id="CP029189">
    <property type="protein sequence ID" value="QES56754.1"/>
    <property type="molecule type" value="Genomic_DNA"/>
</dbReference>
<dbReference type="CDD" id="cd00110">
    <property type="entry name" value="LamG"/>
    <property type="match status" value="1"/>
</dbReference>
<dbReference type="PROSITE" id="PS50853">
    <property type="entry name" value="FN3"/>
    <property type="match status" value="1"/>
</dbReference>
<keyword evidence="8" id="KW-0624">Polysaccharide degradation</keyword>
<feature type="domain" description="Fibronectin type-III" evidence="10">
    <location>
        <begin position="446"/>
        <end position="545"/>
    </location>
</feature>
<dbReference type="Pfam" id="PF13385">
    <property type="entry name" value="Laminin_G_3"/>
    <property type="match status" value="1"/>
</dbReference>
<protein>
    <recommendedName>
        <fullName evidence="10">Fibronectin type-III domain-containing protein</fullName>
    </recommendedName>
</protein>
<sequence>MAVRIVPAIKPGNCPGGLMRRSRGLTAALVLSLAGAGTGIGLVLMPQASAITAPVAFTADELPTWQTNGVVWAMAQANGTVFAGGTFSAVRPPEGVAGAEQNAVNFVALDAATGNPTSCKLAFTIGEGTATVRTLVVSNDKKTLYAGGYFGAVNGTPVSSLAAIDIASCTPKASFHPSFPATVRALAVTDDTLYAGGDFNAVEGQTRERFAAVDATSGALKPFVANVDEPGRAVEVTPDGKNVLLGGDFFTVNGSNSHALAVVNATTGAVTKTYSNIPSNSVVKDISTDDTGFYTGHEGSGGGVFDGRIGLRLSDFTEKWRDRCLGATQFVLPYEGVLYSSSHGHDCSTELEFPDGKRNFLLAQPTNHEGAAPAPVDGFVRGPGKLGWHPTANDGMDGTEGIGPRVMAVAEKNDTKYMWVGGEFTLINGKPQWGLTRFASKGDVGAPTTPVASASSVKPGEAQVRWRTSYDADDSKLTYRIYRNGSATPAATVTASSLEWERPQASWNDTTVKAGQSYTYRVTATDAAGNTSALSAVASVTVPTSVQSYPNQVRADGADLYWRYDDAVSPYVADSSVSGNRSGIQLNAPALKQSPGAVSGSTAMGFNGTSQQVYSDRRQTVGNAFTVETWFKTNTTRGGKLIGFGNNQARNSGTYDRQIYMTNTGRLVFGVYNGSTRTVTTGLFETYNDNKWHHVVGTQGPGGITLYVDGQNKGSLNATSTTNIAGYWHVGGDNLANWPTRPTSNFFAGQLDETAVYPSALTQAQVKSHFDLAKAPTDTVSAVKTTEDTYVNQGAPSAANGASTSLAVRGSGSLYETYMRFNLPAAPAGQVLKSASLQIKTSTQANAGTTDTVKVVPVTGNWTGAGTTFNTKPTLGTTPLGTLAGVPEGSAVHNVELDTAAVTAALGTSYGLGLTSTGTDPLWIWSSEATAAEGTPQLVLTFGAK</sequence>
<keyword evidence="4" id="KW-0732">Signal</keyword>
<evidence type="ECO:0000256" key="9">
    <source>
        <dbReference type="SAM" id="Phobius"/>
    </source>
</evidence>
<comment type="subcellular location">
    <subcellularLocation>
        <location evidence="1">Cell projection</location>
    </subcellularLocation>
    <subcellularLocation>
        <location evidence="2">Secreted</location>
    </subcellularLocation>
</comment>
<dbReference type="NCBIfam" id="NF033679">
    <property type="entry name" value="DNRLRE_dom"/>
    <property type="match status" value="1"/>
</dbReference>
<dbReference type="InterPro" id="IPR001791">
    <property type="entry name" value="Laminin_G"/>
</dbReference>
<dbReference type="InterPro" id="IPR013320">
    <property type="entry name" value="ConA-like_dom_sf"/>
</dbReference>
<evidence type="ECO:0000259" key="10">
    <source>
        <dbReference type="PROSITE" id="PS50853"/>
    </source>
</evidence>
<dbReference type="Pfam" id="PF24517">
    <property type="entry name" value="CBM96"/>
    <property type="match status" value="1"/>
</dbReference>
<reference evidence="11 12" key="1">
    <citation type="submission" date="2018-05" db="EMBL/GenBank/DDBJ databases">
        <title>Streptomyces venezuelae.</title>
        <authorList>
            <person name="Kim W."/>
            <person name="Lee N."/>
            <person name="Cho B.-K."/>
        </authorList>
    </citation>
    <scope>NUCLEOTIDE SEQUENCE [LARGE SCALE GENOMIC DNA]</scope>
    <source>
        <strain evidence="11 12">ATCC 21018</strain>
    </source>
</reference>
<evidence type="ECO:0000256" key="2">
    <source>
        <dbReference type="ARBA" id="ARBA00004613"/>
    </source>
</evidence>
<dbReference type="SUPFAM" id="SSF49899">
    <property type="entry name" value="Concanavalin A-like lectins/glucanases"/>
    <property type="match status" value="1"/>
</dbReference>
<dbReference type="OrthoDB" id="9802683at2"/>
<dbReference type="InterPro" id="IPR006558">
    <property type="entry name" value="LamG-like"/>
</dbReference>
<dbReference type="Gene3D" id="2.60.120.200">
    <property type="match status" value="1"/>
</dbReference>
<evidence type="ECO:0000313" key="12">
    <source>
        <dbReference type="Proteomes" id="UP000324101"/>
    </source>
</evidence>
<organism evidence="11 12">
    <name type="scientific">Streptomyces venezuelae</name>
    <dbReference type="NCBI Taxonomy" id="54571"/>
    <lineage>
        <taxon>Bacteria</taxon>
        <taxon>Bacillati</taxon>
        <taxon>Actinomycetota</taxon>
        <taxon>Actinomycetes</taxon>
        <taxon>Kitasatosporales</taxon>
        <taxon>Streptomycetaceae</taxon>
        <taxon>Streptomyces</taxon>
    </lineage>
</organism>
<dbReference type="Proteomes" id="UP000324101">
    <property type="component" value="Chromosome"/>
</dbReference>
<keyword evidence="9" id="KW-1133">Transmembrane helix</keyword>
<dbReference type="GO" id="GO:0042995">
    <property type="term" value="C:cell projection"/>
    <property type="evidence" value="ECO:0007669"/>
    <property type="project" value="UniProtKB-SubCell"/>
</dbReference>